<comment type="caution">
    <text evidence="1">The sequence shown here is derived from an EMBL/GenBank/DDBJ whole genome shotgun (WGS) entry which is preliminary data.</text>
</comment>
<dbReference type="EMBL" id="BAAAQW010000011">
    <property type="protein sequence ID" value="GAA2202562.1"/>
    <property type="molecule type" value="Genomic_DNA"/>
</dbReference>
<evidence type="ECO:0000313" key="2">
    <source>
        <dbReference type="Proteomes" id="UP001500432"/>
    </source>
</evidence>
<accession>A0ABP5NSP8</accession>
<name>A0ABP5NSP8_9MICC</name>
<organism evidence="1 2">
    <name type="scientific">Sinomonas flava</name>
    <dbReference type="NCBI Taxonomy" id="496857"/>
    <lineage>
        <taxon>Bacteria</taxon>
        <taxon>Bacillati</taxon>
        <taxon>Actinomycetota</taxon>
        <taxon>Actinomycetes</taxon>
        <taxon>Micrococcales</taxon>
        <taxon>Micrococcaceae</taxon>
        <taxon>Sinomonas</taxon>
    </lineage>
</organism>
<reference evidence="2" key="1">
    <citation type="journal article" date="2019" name="Int. J. Syst. Evol. Microbiol.">
        <title>The Global Catalogue of Microorganisms (GCM) 10K type strain sequencing project: providing services to taxonomists for standard genome sequencing and annotation.</title>
        <authorList>
            <consortium name="The Broad Institute Genomics Platform"/>
            <consortium name="The Broad Institute Genome Sequencing Center for Infectious Disease"/>
            <person name="Wu L."/>
            <person name="Ma J."/>
        </authorList>
    </citation>
    <scope>NUCLEOTIDE SEQUENCE [LARGE SCALE GENOMIC DNA]</scope>
    <source>
        <strain evidence="2">JCM 16034</strain>
    </source>
</reference>
<dbReference type="RefSeq" id="WP_344300733.1">
    <property type="nucleotide sequence ID" value="NZ_BAAAQW010000011.1"/>
</dbReference>
<proteinExistence type="predicted"/>
<sequence length="96" mass="10410">MTMTRTYTVRDGAPSLTEGLATKGDGRHQLDVDLDGAKIFAVVKDGRITGYEGERDGQPIETVTLQEIHAPGERMARRCYLCACSGDSCTCIPIDC</sequence>
<keyword evidence="2" id="KW-1185">Reference proteome</keyword>
<evidence type="ECO:0000313" key="1">
    <source>
        <dbReference type="EMBL" id="GAA2202562.1"/>
    </source>
</evidence>
<dbReference type="Proteomes" id="UP001500432">
    <property type="component" value="Unassembled WGS sequence"/>
</dbReference>
<gene>
    <name evidence="1" type="ORF">GCM10009849_31470</name>
</gene>
<protein>
    <submittedName>
        <fullName evidence="1">Uncharacterized protein</fullName>
    </submittedName>
</protein>